<organism evidence="9 10">
    <name type="scientific">Verminephrobacter eiseniae (strain EF01-2)</name>
    <dbReference type="NCBI Taxonomy" id="391735"/>
    <lineage>
        <taxon>Bacteria</taxon>
        <taxon>Pseudomonadati</taxon>
        <taxon>Pseudomonadota</taxon>
        <taxon>Betaproteobacteria</taxon>
        <taxon>Burkholderiales</taxon>
        <taxon>Comamonadaceae</taxon>
        <taxon>Verminephrobacter</taxon>
    </lineage>
</organism>
<dbReference type="NCBIfam" id="TIGR01727">
    <property type="entry name" value="oligo_HPY"/>
    <property type="match status" value="1"/>
</dbReference>
<dbReference type="KEGG" id="vei:Veis_4118"/>
<dbReference type="STRING" id="391735.Veis_4118"/>
<dbReference type="GO" id="GO:0016887">
    <property type="term" value="F:ATP hydrolysis activity"/>
    <property type="evidence" value="ECO:0007669"/>
    <property type="project" value="InterPro"/>
</dbReference>
<evidence type="ECO:0000256" key="7">
    <source>
        <dbReference type="ARBA" id="ARBA00023136"/>
    </source>
</evidence>
<protein>
    <submittedName>
        <fullName evidence="9">Oligopeptide/dipeptide ABC transporter, ATPase subunit</fullName>
    </submittedName>
</protein>
<dbReference type="EMBL" id="CP000542">
    <property type="protein sequence ID" value="ABM59823.1"/>
    <property type="molecule type" value="Genomic_DNA"/>
</dbReference>
<keyword evidence="3" id="KW-0813">Transport</keyword>
<keyword evidence="4" id="KW-1003">Cell membrane</keyword>
<evidence type="ECO:0000256" key="1">
    <source>
        <dbReference type="ARBA" id="ARBA00004417"/>
    </source>
</evidence>
<dbReference type="InterPro" id="IPR017871">
    <property type="entry name" value="ABC_transporter-like_CS"/>
</dbReference>
<feature type="domain" description="ABC transporter" evidence="8">
    <location>
        <begin position="12"/>
        <end position="261"/>
    </location>
</feature>
<dbReference type="InterPro" id="IPR013563">
    <property type="entry name" value="Oligopep_ABC_C"/>
</dbReference>
<evidence type="ECO:0000313" key="9">
    <source>
        <dbReference type="EMBL" id="ABM59823.1"/>
    </source>
</evidence>
<name>A1WQB6_VEREI</name>
<dbReference type="HOGENOM" id="CLU_000604_1_23_4"/>
<dbReference type="SUPFAM" id="SSF52540">
    <property type="entry name" value="P-loop containing nucleoside triphosphate hydrolases"/>
    <property type="match status" value="1"/>
</dbReference>
<evidence type="ECO:0000256" key="3">
    <source>
        <dbReference type="ARBA" id="ARBA00022448"/>
    </source>
</evidence>
<dbReference type="FunFam" id="3.40.50.300:FF:000016">
    <property type="entry name" value="Oligopeptide ABC transporter ATP-binding component"/>
    <property type="match status" value="1"/>
</dbReference>
<dbReference type="Gene3D" id="3.40.50.300">
    <property type="entry name" value="P-loop containing nucleotide triphosphate hydrolases"/>
    <property type="match status" value="1"/>
</dbReference>
<keyword evidence="6" id="KW-0067">ATP-binding</keyword>
<proteinExistence type="inferred from homology"/>
<dbReference type="GO" id="GO:0015833">
    <property type="term" value="P:peptide transport"/>
    <property type="evidence" value="ECO:0007669"/>
    <property type="project" value="InterPro"/>
</dbReference>
<dbReference type="InterPro" id="IPR003439">
    <property type="entry name" value="ABC_transporter-like_ATP-bd"/>
</dbReference>
<dbReference type="AlphaFoldDB" id="A1WQB6"/>
<evidence type="ECO:0000256" key="2">
    <source>
        <dbReference type="ARBA" id="ARBA00005417"/>
    </source>
</evidence>
<keyword evidence="5" id="KW-0547">Nucleotide-binding</keyword>
<gene>
    <name evidence="9" type="ordered locus">Veis_4118</name>
</gene>
<dbReference type="Pfam" id="PF08352">
    <property type="entry name" value="oligo_HPY"/>
    <property type="match status" value="1"/>
</dbReference>
<evidence type="ECO:0000256" key="6">
    <source>
        <dbReference type="ARBA" id="ARBA00022840"/>
    </source>
</evidence>
<dbReference type="SMART" id="SM00382">
    <property type="entry name" value="AAA"/>
    <property type="match status" value="1"/>
</dbReference>
<dbReference type="InterPro" id="IPR050388">
    <property type="entry name" value="ABC_Ni/Peptide_Import"/>
</dbReference>
<dbReference type="InterPro" id="IPR003593">
    <property type="entry name" value="AAA+_ATPase"/>
</dbReference>
<comment type="similarity">
    <text evidence="2">Belongs to the ABC transporter superfamily.</text>
</comment>
<dbReference type="Pfam" id="PF00005">
    <property type="entry name" value="ABC_tran"/>
    <property type="match status" value="1"/>
</dbReference>
<dbReference type="PROSITE" id="PS00211">
    <property type="entry name" value="ABC_TRANSPORTER_1"/>
    <property type="match status" value="1"/>
</dbReference>
<dbReference type="InterPro" id="IPR027417">
    <property type="entry name" value="P-loop_NTPase"/>
</dbReference>
<evidence type="ECO:0000259" key="8">
    <source>
        <dbReference type="PROSITE" id="PS50893"/>
    </source>
</evidence>
<sequence>MNANHRTPVLDIRALTVEFPVYRGAVRALDGVQLQVQAGEIVGVVGESGCGKSVTAMLAMQLLPKGSYRMIGGSISLLGQDMLGACAASLQKLRGSRVAMVFQEPLTALNPTRRIGAQMTQVIRRHQRLDRAAARAHAQQLLADMRVADPADILARYPFELSGGMRQRVLIALAFSGDPALIIADEPTTALDVTVQQQVLTLLRQRARRSHTAVLLITHDMGVISQYTDRSYVMYAGRVIESGDTASVLSQPAHPYTAALLQALPQHGTRKTRLPALAGSVPDLRVPPAGCSFAARCPQVFARCALKPPLSPLSPLSPVQPVPPVPGNPARQVACWLHTAPDRAA</sequence>
<dbReference type="PROSITE" id="PS50893">
    <property type="entry name" value="ABC_TRANSPORTER_2"/>
    <property type="match status" value="1"/>
</dbReference>
<accession>A1WQB6</accession>
<dbReference type="PANTHER" id="PTHR43297:SF7">
    <property type="entry name" value="D,D-DIPEPTIDE TRANSPORT ATP-BINDING PROTEIN DDPD-RELATED"/>
    <property type="match status" value="1"/>
</dbReference>
<evidence type="ECO:0000313" key="10">
    <source>
        <dbReference type="Proteomes" id="UP000000374"/>
    </source>
</evidence>
<dbReference type="GO" id="GO:0005886">
    <property type="term" value="C:plasma membrane"/>
    <property type="evidence" value="ECO:0007669"/>
    <property type="project" value="UniProtKB-SubCell"/>
</dbReference>
<dbReference type="PANTHER" id="PTHR43297">
    <property type="entry name" value="OLIGOPEPTIDE TRANSPORT ATP-BINDING PROTEIN APPD"/>
    <property type="match status" value="1"/>
</dbReference>
<dbReference type="GO" id="GO:0005524">
    <property type="term" value="F:ATP binding"/>
    <property type="evidence" value="ECO:0007669"/>
    <property type="project" value="UniProtKB-KW"/>
</dbReference>
<evidence type="ECO:0000256" key="4">
    <source>
        <dbReference type="ARBA" id="ARBA00022475"/>
    </source>
</evidence>
<keyword evidence="10" id="KW-1185">Reference proteome</keyword>
<evidence type="ECO:0000256" key="5">
    <source>
        <dbReference type="ARBA" id="ARBA00022741"/>
    </source>
</evidence>
<keyword evidence="7" id="KW-0472">Membrane</keyword>
<comment type="subcellular location">
    <subcellularLocation>
        <location evidence="1">Cell inner membrane</location>
        <topology evidence="1">Peripheral membrane protein</topology>
    </subcellularLocation>
</comment>
<dbReference type="CDD" id="cd03257">
    <property type="entry name" value="ABC_NikE_OppD_transporters"/>
    <property type="match status" value="1"/>
</dbReference>
<dbReference type="eggNOG" id="COG0444">
    <property type="taxonomic scope" value="Bacteria"/>
</dbReference>
<reference evidence="10" key="1">
    <citation type="submission" date="2006-12" db="EMBL/GenBank/DDBJ databases">
        <title>Complete sequence of chromosome 1 of Verminephrobacter eiseniae EF01-2.</title>
        <authorList>
            <person name="Copeland A."/>
            <person name="Lucas S."/>
            <person name="Lapidus A."/>
            <person name="Barry K."/>
            <person name="Detter J.C."/>
            <person name="Glavina del Rio T."/>
            <person name="Dalin E."/>
            <person name="Tice H."/>
            <person name="Pitluck S."/>
            <person name="Chertkov O."/>
            <person name="Brettin T."/>
            <person name="Bruce D."/>
            <person name="Han C."/>
            <person name="Tapia R."/>
            <person name="Gilna P."/>
            <person name="Schmutz J."/>
            <person name="Larimer F."/>
            <person name="Land M."/>
            <person name="Hauser L."/>
            <person name="Kyrpides N."/>
            <person name="Kim E."/>
            <person name="Stahl D."/>
            <person name="Richardson P."/>
        </authorList>
    </citation>
    <scope>NUCLEOTIDE SEQUENCE [LARGE SCALE GENOMIC DNA]</scope>
    <source>
        <strain evidence="10">EF01-2</strain>
    </source>
</reference>
<dbReference type="Proteomes" id="UP000000374">
    <property type="component" value="Chromosome"/>
</dbReference>
<dbReference type="GO" id="GO:0055085">
    <property type="term" value="P:transmembrane transport"/>
    <property type="evidence" value="ECO:0007669"/>
    <property type="project" value="UniProtKB-ARBA"/>
</dbReference>